<evidence type="ECO:0000313" key="3">
    <source>
        <dbReference type="Proteomes" id="UP001188597"/>
    </source>
</evidence>
<feature type="region of interest" description="Disordered" evidence="1">
    <location>
        <begin position="154"/>
        <end position="181"/>
    </location>
</feature>
<protein>
    <submittedName>
        <fullName evidence="2">Uncharacterized protein</fullName>
    </submittedName>
</protein>
<sequence length="284" mass="31384">MNPSGNAPRSEPVGGREAVLNGISITEYSFRYKVLELMSNTSINMGSEQNLRHHGHTIALDDDRDQILFVPSMITPARPDLVLEKIYGRSTTATLSPTVTLDRNRGQILIIWRICVVDLRVAEEEDAGSGADVGCGFKVESGLLLGHGEEEKDQFSADKAGRKAKDKNQRSAQKERGREGKGGWVVAGVVEREERREVEIGVGEESNVSWRQMGSATQRKPRPRELRNPSIIVVIKKYILRLNITVDDLVAALVMQVKESSGNFNGNLGPLIPTELQLPKKKTC</sequence>
<dbReference type="Proteomes" id="UP001188597">
    <property type="component" value="Unassembled WGS sequence"/>
</dbReference>
<gene>
    <name evidence="2" type="ORF">RJ639_017824</name>
</gene>
<evidence type="ECO:0000256" key="1">
    <source>
        <dbReference type="SAM" id="MobiDB-lite"/>
    </source>
</evidence>
<evidence type="ECO:0000313" key="2">
    <source>
        <dbReference type="EMBL" id="KAK3007073.1"/>
    </source>
</evidence>
<name>A0AA88VFS5_9ASTE</name>
<dbReference type="EMBL" id="JAVXUP010001911">
    <property type="protein sequence ID" value="KAK3007073.1"/>
    <property type="molecule type" value="Genomic_DNA"/>
</dbReference>
<proteinExistence type="predicted"/>
<organism evidence="2 3">
    <name type="scientific">Escallonia herrerae</name>
    <dbReference type="NCBI Taxonomy" id="1293975"/>
    <lineage>
        <taxon>Eukaryota</taxon>
        <taxon>Viridiplantae</taxon>
        <taxon>Streptophyta</taxon>
        <taxon>Embryophyta</taxon>
        <taxon>Tracheophyta</taxon>
        <taxon>Spermatophyta</taxon>
        <taxon>Magnoliopsida</taxon>
        <taxon>eudicotyledons</taxon>
        <taxon>Gunneridae</taxon>
        <taxon>Pentapetalae</taxon>
        <taxon>asterids</taxon>
        <taxon>campanulids</taxon>
        <taxon>Escalloniales</taxon>
        <taxon>Escalloniaceae</taxon>
        <taxon>Escallonia</taxon>
    </lineage>
</organism>
<dbReference type="AlphaFoldDB" id="A0AA88VFS5"/>
<reference evidence="2" key="1">
    <citation type="submission" date="2022-12" db="EMBL/GenBank/DDBJ databases">
        <title>Draft genome assemblies for two species of Escallonia (Escalloniales).</title>
        <authorList>
            <person name="Chanderbali A."/>
            <person name="Dervinis C."/>
            <person name="Anghel I."/>
            <person name="Soltis D."/>
            <person name="Soltis P."/>
            <person name="Zapata F."/>
        </authorList>
    </citation>
    <scope>NUCLEOTIDE SEQUENCE</scope>
    <source>
        <strain evidence="2">UCBG64.0493</strain>
        <tissue evidence="2">Leaf</tissue>
    </source>
</reference>
<accession>A0AA88VFS5</accession>
<keyword evidence="3" id="KW-1185">Reference proteome</keyword>
<comment type="caution">
    <text evidence="2">The sequence shown here is derived from an EMBL/GenBank/DDBJ whole genome shotgun (WGS) entry which is preliminary data.</text>
</comment>